<organism evidence="9 10">
    <name type="scientific">Diatrype stigma</name>
    <dbReference type="NCBI Taxonomy" id="117547"/>
    <lineage>
        <taxon>Eukaryota</taxon>
        <taxon>Fungi</taxon>
        <taxon>Dikarya</taxon>
        <taxon>Ascomycota</taxon>
        <taxon>Pezizomycotina</taxon>
        <taxon>Sordariomycetes</taxon>
        <taxon>Xylariomycetidae</taxon>
        <taxon>Xylariales</taxon>
        <taxon>Diatrypaceae</taxon>
        <taxon>Diatrype</taxon>
    </lineage>
</organism>
<dbReference type="PANTHER" id="PTHR13605">
    <property type="entry name" value="ER MEMBRANE PROTEIN COMPLEX SUBUNIT 7"/>
    <property type="match status" value="1"/>
</dbReference>
<evidence type="ECO:0000313" key="10">
    <source>
        <dbReference type="Proteomes" id="UP001320420"/>
    </source>
</evidence>
<evidence type="ECO:0000256" key="1">
    <source>
        <dbReference type="ARBA" id="ARBA00004167"/>
    </source>
</evidence>
<dbReference type="EMBL" id="JAKJXP020000117">
    <property type="protein sequence ID" value="KAK7744741.1"/>
    <property type="molecule type" value="Genomic_DNA"/>
</dbReference>
<dbReference type="AlphaFoldDB" id="A0AAN9YI16"/>
<dbReference type="InterPro" id="IPR039163">
    <property type="entry name" value="EMC7"/>
</dbReference>
<dbReference type="InterPro" id="IPR019008">
    <property type="entry name" value="Beta_sandwich_EMC7"/>
</dbReference>
<name>A0AAN9YI16_9PEZI</name>
<protein>
    <recommendedName>
        <fullName evidence="8">ER membrane protein complex subunit 7 beta-sandwich domain-containing protein</fullName>
    </recommendedName>
</protein>
<evidence type="ECO:0000256" key="5">
    <source>
        <dbReference type="ARBA" id="ARBA00023136"/>
    </source>
</evidence>
<dbReference type="Pfam" id="PF09430">
    <property type="entry name" value="EMC7_beta-sandw"/>
    <property type="match status" value="1"/>
</dbReference>
<keyword evidence="4" id="KW-1133">Transmembrane helix</keyword>
<feature type="compositionally biased region" description="Polar residues" evidence="6">
    <location>
        <begin position="231"/>
        <end position="248"/>
    </location>
</feature>
<evidence type="ECO:0000313" key="9">
    <source>
        <dbReference type="EMBL" id="KAK7744741.1"/>
    </source>
</evidence>
<evidence type="ECO:0000256" key="2">
    <source>
        <dbReference type="ARBA" id="ARBA00022692"/>
    </source>
</evidence>
<evidence type="ECO:0000256" key="6">
    <source>
        <dbReference type="SAM" id="MobiDB-lite"/>
    </source>
</evidence>
<comment type="caution">
    <text evidence="9">The sequence shown here is derived from an EMBL/GenBank/DDBJ whole genome shotgun (WGS) entry which is preliminary data.</text>
</comment>
<feature type="domain" description="ER membrane protein complex subunit 7 beta-sandwich" evidence="8">
    <location>
        <begin position="57"/>
        <end position="202"/>
    </location>
</feature>
<keyword evidence="10" id="KW-1185">Reference proteome</keyword>
<reference evidence="9 10" key="1">
    <citation type="submission" date="2024-02" db="EMBL/GenBank/DDBJ databases">
        <title>De novo assembly and annotation of 12 fungi associated with fruit tree decline syndrome in Ontario, Canada.</title>
        <authorList>
            <person name="Sulman M."/>
            <person name="Ellouze W."/>
            <person name="Ilyukhin E."/>
        </authorList>
    </citation>
    <scope>NUCLEOTIDE SEQUENCE [LARGE SCALE GENOMIC DNA]</scope>
    <source>
        <strain evidence="9 10">M11/M66-122</strain>
    </source>
</reference>
<keyword evidence="3 7" id="KW-0732">Signal</keyword>
<accession>A0AAN9YI16</accession>
<dbReference type="GO" id="GO:0072546">
    <property type="term" value="C:EMC complex"/>
    <property type="evidence" value="ECO:0007669"/>
    <property type="project" value="TreeGrafter"/>
</dbReference>
<evidence type="ECO:0000256" key="4">
    <source>
        <dbReference type="ARBA" id="ARBA00022989"/>
    </source>
</evidence>
<evidence type="ECO:0000256" key="3">
    <source>
        <dbReference type="ARBA" id="ARBA00022729"/>
    </source>
</evidence>
<sequence length="292" mass="30484">MHLPTLRTLLFSSTLLLSLPFSPLASAESSSSSPTTTTTTTTVTLAIPASPPHLPNPHALPPSTHATLTKLLGFGGALSQQPPPPPPSAHHAPLTTANTFVFRNVTPGSYLADVHSATHGFAPLRVDVLFQGEGDDGALEVRAWETFRGNEWENKGEEVRLRSGAAGAGPVFPVRVLGRKVFFTERGSFSVFGILKNPMILMSLVSLGLFIGLPKLMENMDPEMRAEFEKQQQSNPMSSLMSGGQPSAGNFDVAGFLSGHSKEGAAGAGEPGSSTPSGSGSGSGSAKKGGRR</sequence>
<gene>
    <name evidence="9" type="ORF">SLS62_010098</name>
</gene>
<feature type="region of interest" description="Disordered" evidence="6">
    <location>
        <begin position="227"/>
        <end position="292"/>
    </location>
</feature>
<feature type="signal peptide" evidence="7">
    <location>
        <begin position="1"/>
        <end position="27"/>
    </location>
</feature>
<feature type="chain" id="PRO_5042940081" description="ER membrane protein complex subunit 7 beta-sandwich domain-containing protein" evidence="7">
    <location>
        <begin position="28"/>
        <end position="292"/>
    </location>
</feature>
<evidence type="ECO:0000256" key="7">
    <source>
        <dbReference type="SAM" id="SignalP"/>
    </source>
</evidence>
<dbReference type="PANTHER" id="PTHR13605:SF4">
    <property type="entry name" value="ER MEMBRANE PROTEIN COMPLEX SUBUNIT 7"/>
    <property type="match status" value="1"/>
</dbReference>
<keyword evidence="2" id="KW-0812">Transmembrane</keyword>
<evidence type="ECO:0000259" key="8">
    <source>
        <dbReference type="Pfam" id="PF09430"/>
    </source>
</evidence>
<dbReference type="Proteomes" id="UP001320420">
    <property type="component" value="Unassembled WGS sequence"/>
</dbReference>
<proteinExistence type="predicted"/>
<comment type="subcellular location">
    <subcellularLocation>
        <location evidence="1">Membrane</location>
        <topology evidence="1">Single-pass membrane protein</topology>
    </subcellularLocation>
</comment>
<keyword evidence="5" id="KW-0472">Membrane</keyword>